<dbReference type="PANTHER" id="PTHR11908:SF132">
    <property type="entry name" value="ALDEHYDE OXIDASE 1-RELATED"/>
    <property type="match status" value="1"/>
</dbReference>
<dbReference type="EMBL" id="PXYT01000005">
    <property type="protein sequence ID" value="PSR30989.1"/>
    <property type="molecule type" value="Genomic_DNA"/>
</dbReference>
<dbReference type="GO" id="GO:0016491">
    <property type="term" value="F:oxidoreductase activity"/>
    <property type="evidence" value="ECO:0007669"/>
    <property type="project" value="UniProtKB-KW"/>
</dbReference>
<keyword evidence="2" id="KW-0560">Oxidoreductase</keyword>
<dbReference type="SUPFAM" id="SSF54665">
    <property type="entry name" value="CO dehydrogenase molybdoprotein N-domain-like"/>
    <property type="match status" value="1"/>
</dbReference>
<dbReference type="InterPro" id="IPR046867">
    <property type="entry name" value="AldOxase/xan_DH_MoCoBD2"/>
</dbReference>
<accession>A0A2T2X931</accession>
<protein>
    <submittedName>
        <fullName evidence="5">Xanthine dehydrogenase</fullName>
    </submittedName>
</protein>
<dbReference type="Proteomes" id="UP000242699">
    <property type="component" value="Unassembled WGS sequence"/>
</dbReference>
<dbReference type="SUPFAM" id="SSF56003">
    <property type="entry name" value="Molybdenum cofactor-binding domain"/>
    <property type="match status" value="1"/>
</dbReference>
<evidence type="ECO:0000313" key="5">
    <source>
        <dbReference type="EMBL" id="PSR30989.1"/>
    </source>
</evidence>
<dbReference type="PANTHER" id="PTHR11908">
    <property type="entry name" value="XANTHINE DEHYDROGENASE"/>
    <property type="match status" value="1"/>
</dbReference>
<dbReference type="Pfam" id="PF02738">
    <property type="entry name" value="MoCoBD_1"/>
    <property type="match status" value="1"/>
</dbReference>
<reference evidence="5 6" key="1">
    <citation type="journal article" date="2014" name="BMC Genomics">
        <title>Comparison of environmental and isolate Sulfobacillus genomes reveals diverse carbon, sulfur, nitrogen, and hydrogen metabolisms.</title>
        <authorList>
            <person name="Justice N.B."/>
            <person name="Norman A."/>
            <person name="Brown C.T."/>
            <person name="Singh A."/>
            <person name="Thomas B.C."/>
            <person name="Banfield J.F."/>
        </authorList>
    </citation>
    <scope>NUCLEOTIDE SEQUENCE [LARGE SCALE GENOMIC DNA]</scope>
    <source>
        <strain evidence="5">AMDSBA1</strain>
    </source>
</reference>
<dbReference type="InterPro" id="IPR000674">
    <property type="entry name" value="Ald_Oxase/Xan_DH_a/b"/>
</dbReference>
<dbReference type="Gene3D" id="3.90.1170.50">
    <property type="entry name" value="Aldehyde oxidase/xanthine dehydrogenase, a/b hammerhead"/>
    <property type="match status" value="1"/>
</dbReference>
<dbReference type="Gene3D" id="3.30.365.10">
    <property type="entry name" value="Aldehyde oxidase/xanthine dehydrogenase, molybdopterin binding domain"/>
    <property type="match status" value="4"/>
</dbReference>
<evidence type="ECO:0000256" key="2">
    <source>
        <dbReference type="ARBA" id="ARBA00023002"/>
    </source>
</evidence>
<proteinExistence type="predicted"/>
<comment type="caution">
    <text evidence="5">The sequence shown here is derived from an EMBL/GenBank/DDBJ whole genome shotgun (WGS) entry which is preliminary data.</text>
</comment>
<evidence type="ECO:0000256" key="1">
    <source>
        <dbReference type="ARBA" id="ARBA00022505"/>
    </source>
</evidence>
<gene>
    <name evidence="5" type="ORF">C7B43_03825</name>
</gene>
<keyword evidence="1" id="KW-0500">Molybdenum</keyword>
<comment type="cofactor">
    <cofactor evidence="3">
        <name>Mo-molybdopterin cytosine dinucleotide</name>
        <dbReference type="ChEBI" id="CHEBI:71308"/>
    </cofactor>
</comment>
<dbReference type="InterPro" id="IPR016208">
    <property type="entry name" value="Ald_Oxase/xanthine_DH-like"/>
</dbReference>
<feature type="domain" description="Aldehyde oxidase/xanthine dehydrogenase a/b hammerhead" evidence="4">
    <location>
        <begin position="7"/>
        <end position="121"/>
    </location>
</feature>
<dbReference type="InterPro" id="IPR036856">
    <property type="entry name" value="Ald_Oxase/Xan_DH_a/b_sf"/>
</dbReference>
<evidence type="ECO:0000259" key="4">
    <source>
        <dbReference type="SMART" id="SM01008"/>
    </source>
</evidence>
<name>A0A2T2X931_9FIRM</name>
<evidence type="ECO:0000256" key="3">
    <source>
        <dbReference type="ARBA" id="ARBA00053029"/>
    </source>
</evidence>
<organism evidence="5 6">
    <name type="scientific">Sulfobacillus benefaciens</name>
    <dbReference type="NCBI Taxonomy" id="453960"/>
    <lineage>
        <taxon>Bacteria</taxon>
        <taxon>Bacillati</taxon>
        <taxon>Bacillota</taxon>
        <taxon>Clostridia</taxon>
        <taxon>Eubacteriales</taxon>
        <taxon>Clostridiales Family XVII. Incertae Sedis</taxon>
        <taxon>Sulfobacillus</taxon>
    </lineage>
</organism>
<dbReference type="SMART" id="SM01008">
    <property type="entry name" value="Ald_Xan_dh_C"/>
    <property type="match status" value="1"/>
</dbReference>
<dbReference type="AlphaFoldDB" id="A0A2T2X931"/>
<dbReference type="InterPro" id="IPR008274">
    <property type="entry name" value="AldOxase/xan_DH_MoCoBD1"/>
</dbReference>
<evidence type="ECO:0000313" key="6">
    <source>
        <dbReference type="Proteomes" id="UP000242699"/>
    </source>
</evidence>
<dbReference type="Pfam" id="PF20256">
    <property type="entry name" value="MoCoBD_2"/>
    <property type="match status" value="1"/>
</dbReference>
<dbReference type="InterPro" id="IPR037165">
    <property type="entry name" value="AldOxase/xan_DH_Mopterin-bd_sf"/>
</dbReference>
<dbReference type="FunFam" id="3.30.365.10:FF:000001">
    <property type="entry name" value="Xanthine dehydrogenase oxidase"/>
    <property type="match status" value="1"/>
</dbReference>
<dbReference type="GO" id="GO:0005506">
    <property type="term" value="F:iron ion binding"/>
    <property type="evidence" value="ECO:0007669"/>
    <property type="project" value="InterPro"/>
</dbReference>
<sequence length="718" mass="77985">MRMWPLSTYPRYAPDWLDLHPEALIGGILEAPAAPARCAIDNLEELRGLPGVETILTASEVPCYPFTTAGQPEPEPSPYDTLILNPLSRYPGEPVALMAASSLDALYHIRQRAKITYEPWYGPLHDQHPNNVAEAVHYSSGPAAPSEADSERFKTTIHVGRVSHMQLEPHAAMCSFDEENRLVIITTTQVPYHVRRIVARALNCPVSRILVKATDVGGGFGGKQEVIVEPWVAILAVKTGKPVKMMLSRRQEFILTRTRHAATLTVESQWHGRQIREIAMSADVETGPYASHGSTVAHNMGLKSLPLYRAEAYHFNASVRYTPGPVAGAMRGYGGPQGAMAVETHLNQVAARKGLSPWCLRHKVLAQTGDALDIFTAASSFKRIHHTNLRNLLSRTRDAIGEGSPMATGEGIGLAMSMQASGVPGSELAEVSIGVDEDGSLFVKTGAIDIGQGARETLSNIIYDALQLPRGHVPISFSMGQTQDFGFDYGTYASSTTYVSGLAAYKAAGIVRRKMESLARSMMRHSELKDTPLSECWTALAHSSFYGPRRHPVMGHAVARPSDSPAPYAIAAVRLTVHDNGELVIHHIVIGVDAGKPINPRGFRGQIEGAVIQGLGYALWEELELDHSDTHVLNPSLFDYALPAPQDIPPLDIIMAQTEDPTTPLGAKSVGEVALAPIAPAIVGAIFRARGIWMRTLPITREKLWNALMAQRETVTPS</sequence>